<accession>A0A0D3F5S0</accession>
<dbReference type="PaxDb" id="65489-OBART02G18520.1"/>
<dbReference type="AlphaFoldDB" id="A0A0D3F5S0"/>
<reference evidence="2" key="1">
    <citation type="journal article" date="2009" name="Rice">
        <title>De Novo Next Generation Sequencing of Plant Genomes.</title>
        <authorList>
            <person name="Rounsley S."/>
            <person name="Marri P.R."/>
            <person name="Yu Y."/>
            <person name="He R."/>
            <person name="Sisneros N."/>
            <person name="Goicoechea J.L."/>
            <person name="Lee S.J."/>
            <person name="Angelova A."/>
            <person name="Kudrna D."/>
            <person name="Luo M."/>
            <person name="Affourtit J."/>
            <person name="Desany B."/>
            <person name="Knight J."/>
            <person name="Niazi F."/>
            <person name="Egholm M."/>
            <person name="Wing R.A."/>
        </authorList>
    </citation>
    <scope>NUCLEOTIDE SEQUENCE [LARGE SCALE GENOMIC DNA]</scope>
    <source>
        <strain evidence="2">cv. IRGC 105608</strain>
    </source>
</reference>
<keyword evidence="3" id="KW-1185">Reference proteome</keyword>
<proteinExistence type="predicted"/>
<dbReference type="HOGENOM" id="CLU_2174848_0_0_1"/>
<feature type="region of interest" description="Disordered" evidence="1">
    <location>
        <begin position="1"/>
        <end position="44"/>
    </location>
</feature>
<organism evidence="2">
    <name type="scientific">Oryza barthii</name>
    <dbReference type="NCBI Taxonomy" id="65489"/>
    <lineage>
        <taxon>Eukaryota</taxon>
        <taxon>Viridiplantae</taxon>
        <taxon>Streptophyta</taxon>
        <taxon>Embryophyta</taxon>
        <taxon>Tracheophyta</taxon>
        <taxon>Spermatophyta</taxon>
        <taxon>Magnoliopsida</taxon>
        <taxon>Liliopsida</taxon>
        <taxon>Poales</taxon>
        <taxon>Poaceae</taxon>
        <taxon>BOP clade</taxon>
        <taxon>Oryzoideae</taxon>
        <taxon>Oryzeae</taxon>
        <taxon>Oryzinae</taxon>
        <taxon>Oryza</taxon>
    </lineage>
</organism>
<reference evidence="2" key="2">
    <citation type="submission" date="2015-03" db="UniProtKB">
        <authorList>
            <consortium name="EnsemblPlants"/>
        </authorList>
    </citation>
    <scope>IDENTIFICATION</scope>
</reference>
<dbReference type="Proteomes" id="UP000026960">
    <property type="component" value="Chromosome 2"/>
</dbReference>
<feature type="compositionally biased region" description="Basic and acidic residues" evidence="1">
    <location>
        <begin position="19"/>
        <end position="28"/>
    </location>
</feature>
<name>A0A0D3F5S0_9ORYZ</name>
<dbReference type="EnsemblPlants" id="OBART02G18520.1">
    <property type="protein sequence ID" value="OBART02G18520.1"/>
    <property type="gene ID" value="OBART02G18520"/>
</dbReference>
<sequence>MGQAWTARLRRPARQARARRGDRCDRRGCSAHARSRRGDRHGGGRRFTASFTYAQAAIHRDEDETIVLDHQAEVADAVRISCLRIMEMDYISGFCHKTHNHKFNSNKNVR</sequence>
<feature type="compositionally biased region" description="Basic residues" evidence="1">
    <location>
        <begin position="8"/>
        <end position="18"/>
    </location>
</feature>
<evidence type="ECO:0000256" key="1">
    <source>
        <dbReference type="SAM" id="MobiDB-lite"/>
    </source>
</evidence>
<evidence type="ECO:0000313" key="3">
    <source>
        <dbReference type="Proteomes" id="UP000026960"/>
    </source>
</evidence>
<protein>
    <submittedName>
        <fullName evidence="2">Uncharacterized protein</fullName>
    </submittedName>
</protein>
<dbReference type="Gramene" id="OBART02G18520.1">
    <property type="protein sequence ID" value="OBART02G18520.1"/>
    <property type="gene ID" value="OBART02G18520"/>
</dbReference>
<evidence type="ECO:0000313" key="2">
    <source>
        <dbReference type="EnsemblPlants" id="OBART02G18520.1"/>
    </source>
</evidence>